<dbReference type="AlphaFoldDB" id="A0A396GI94"/>
<comment type="caution">
    <text evidence="1">The sequence shown here is derived from an EMBL/GenBank/DDBJ whole genome shotgun (WGS) entry which is preliminary data.</text>
</comment>
<sequence length="43" mass="5038">MEGDEYPPIGSCLLRFLEVNTQFLAQLSIFSHYVSLFRNWSID</sequence>
<gene>
    <name evidence="1" type="ORF">MtrunA17_Chr8g0359861</name>
</gene>
<dbReference type="Gramene" id="rna47122">
    <property type="protein sequence ID" value="RHN40879.1"/>
    <property type="gene ID" value="gene47122"/>
</dbReference>
<evidence type="ECO:0000313" key="1">
    <source>
        <dbReference type="EMBL" id="RHN40879.1"/>
    </source>
</evidence>
<organism evidence="1 2">
    <name type="scientific">Medicago truncatula</name>
    <name type="common">Barrel medic</name>
    <name type="synonym">Medicago tribuloides</name>
    <dbReference type="NCBI Taxonomy" id="3880"/>
    <lineage>
        <taxon>Eukaryota</taxon>
        <taxon>Viridiplantae</taxon>
        <taxon>Streptophyta</taxon>
        <taxon>Embryophyta</taxon>
        <taxon>Tracheophyta</taxon>
        <taxon>Spermatophyta</taxon>
        <taxon>Magnoliopsida</taxon>
        <taxon>eudicotyledons</taxon>
        <taxon>Gunneridae</taxon>
        <taxon>Pentapetalae</taxon>
        <taxon>rosids</taxon>
        <taxon>fabids</taxon>
        <taxon>Fabales</taxon>
        <taxon>Fabaceae</taxon>
        <taxon>Papilionoideae</taxon>
        <taxon>50 kb inversion clade</taxon>
        <taxon>NPAAA clade</taxon>
        <taxon>Hologalegina</taxon>
        <taxon>IRL clade</taxon>
        <taxon>Trifolieae</taxon>
        <taxon>Medicago</taxon>
    </lineage>
</organism>
<protein>
    <submittedName>
        <fullName evidence="1">Uncharacterized protein</fullName>
    </submittedName>
</protein>
<evidence type="ECO:0000313" key="2">
    <source>
        <dbReference type="Proteomes" id="UP000265566"/>
    </source>
</evidence>
<accession>A0A396GI94</accession>
<name>A0A396GI94_MEDTR</name>
<proteinExistence type="predicted"/>
<dbReference type="EMBL" id="PSQE01000008">
    <property type="protein sequence ID" value="RHN40879.1"/>
    <property type="molecule type" value="Genomic_DNA"/>
</dbReference>
<dbReference type="Proteomes" id="UP000265566">
    <property type="component" value="Chromosome 8"/>
</dbReference>
<reference evidence="2" key="1">
    <citation type="journal article" date="2018" name="Nat. Plants">
        <title>Whole-genome landscape of Medicago truncatula symbiotic genes.</title>
        <authorList>
            <person name="Pecrix Y."/>
            <person name="Staton S.E."/>
            <person name="Sallet E."/>
            <person name="Lelandais-Briere C."/>
            <person name="Moreau S."/>
            <person name="Carrere S."/>
            <person name="Blein T."/>
            <person name="Jardinaud M.F."/>
            <person name="Latrasse D."/>
            <person name="Zouine M."/>
            <person name="Zahm M."/>
            <person name="Kreplak J."/>
            <person name="Mayjonade B."/>
            <person name="Satge C."/>
            <person name="Perez M."/>
            <person name="Cauet S."/>
            <person name="Marande W."/>
            <person name="Chantry-Darmon C."/>
            <person name="Lopez-Roques C."/>
            <person name="Bouchez O."/>
            <person name="Berard A."/>
            <person name="Debelle F."/>
            <person name="Munos S."/>
            <person name="Bendahmane A."/>
            <person name="Berges H."/>
            <person name="Niebel A."/>
            <person name="Buitink J."/>
            <person name="Frugier F."/>
            <person name="Benhamed M."/>
            <person name="Crespi M."/>
            <person name="Gouzy J."/>
            <person name="Gamas P."/>
        </authorList>
    </citation>
    <scope>NUCLEOTIDE SEQUENCE [LARGE SCALE GENOMIC DNA]</scope>
    <source>
        <strain evidence="2">cv. Jemalong A17</strain>
    </source>
</reference>